<gene>
    <name evidence="8 11" type="primary">thrB</name>
    <name evidence="11" type="ORF">LVJ82_03140</name>
</gene>
<dbReference type="PANTHER" id="PTHR21064">
    <property type="entry name" value="AMINOGLYCOSIDE PHOSPHOTRANSFERASE DOMAIN-CONTAINING PROTEIN-RELATED"/>
    <property type="match status" value="1"/>
</dbReference>
<dbReference type="EMBL" id="CP091511">
    <property type="protein sequence ID" value="UOO89998.1"/>
    <property type="molecule type" value="Genomic_DNA"/>
</dbReference>
<reference evidence="11 12" key="1">
    <citation type="journal article" date="2022" name="Res Sq">
        <title>Evolution of multicellular longitudinally dividing oral cavity symbionts (Neisseriaceae).</title>
        <authorList>
            <person name="Nyongesa S."/>
            <person name="Weber P."/>
            <person name="Bernet E."/>
            <person name="Pullido F."/>
            <person name="Nieckarz M."/>
            <person name="Delaby M."/>
            <person name="Nieves C."/>
            <person name="Viehboeck T."/>
            <person name="Krause N."/>
            <person name="Rivera-Millot A."/>
            <person name="Nakamura A."/>
            <person name="Vischer N."/>
            <person name="VanNieuwenhze M."/>
            <person name="Brun Y."/>
            <person name="Cava F."/>
            <person name="Bulgheresi S."/>
            <person name="Veyrier F."/>
        </authorList>
    </citation>
    <scope>NUCLEOTIDE SEQUENCE [LARGE SCALE GENOMIC DNA]</scope>
    <source>
        <strain evidence="11 12">SN4</strain>
    </source>
</reference>
<evidence type="ECO:0000256" key="4">
    <source>
        <dbReference type="ARBA" id="ARBA00022741"/>
    </source>
</evidence>
<keyword evidence="12" id="KW-1185">Reference proteome</keyword>
<dbReference type="Gene3D" id="3.90.1200.10">
    <property type="match status" value="1"/>
</dbReference>
<dbReference type="NCBIfam" id="TIGR00938">
    <property type="entry name" value="thrB_alt"/>
    <property type="match status" value="1"/>
</dbReference>
<evidence type="ECO:0000256" key="7">
    <source>
        <dbReference type="ARBA" id="ARBA00038240"/>
    </source>
</evidence>
<evidence type="ECO:0000256" key="5">
    <source>
        <dbReference type="ARBA" id="ARBA00022777"/>
    </source>
</evidence>
<keyword evidence="2 8" id="KW-0808">Transferase</keyword>
<comment type="catalytic activity">
    <reaction evidence="8">
        <text>L-homoserine + ATP = O-phospho-L-homoserine + ADP + H(+)</text>
        <dbReference type="Rhea" id="RHEA:13985"/>
        <dbReference type="ChEBI" id="CHEBI:15378"/>
        <dbReference type="ChEBI" id="CHEBI:30616"/>
        <dbReference type="ChEBI" id="CHEBI:57476"/>
        <dbReference type="ChEBI" id="CHEBI:57590"/>
        <dbReference type="ChEBI" id="CHEBI:456216"/>
        <dbReference type="EC" id="2.7.1.39"/>
    </reaction>
</comment>
<dbReference type="EC" id="2.7.1.39" evidence="8 9"/>
<evidence type="ECO:0000313" key="12">
    <source>
        <dbReference type="Proteomes" id="UP000832011"/>
    </source>
</evidence>
<name>A0ABY4E3U6_9NEIS</name>
<keyword evidence="6 8" id="KW-0067">ATP-binding</keyword>
<keyword evidence="1 8" id="KW-0028">Amino-acid biosynthesis</keyword>
<feature type="domain" description="Aminoglycoside phosphotransferase" evidence="10">
    <location>
        <begin position="27"/>
        <end position="251"/>
    </location>
</feature>
<dbReference type="NCBIfam" id="NF003558">
    <property type="entry name" value="PRK05231.1"/>
    <property type="match status" value="1"/>
</dbReference>
<dbReference type="HAMAP" id="MF_00301">
    <property type="entry name" value="Homoser_kinase_2"/>
    <property type="match status" value="1"/>
</dbReference>
<evidence type="ECO:0000256" key="2">
    <source>
        <dbReference type="ARBA" id="ARBA00022679"/>
    </source>
</evidence>
<dbReference type="GO" id="GO:0004413">
    <property type="term" value="F:homoserine kinase activity"/>
    <property type="evidence" value="ECO:0007669"/>
    <property type="project" value="UniProtKB-EC"/>
</dbReference>
<keyword evidence="4 8" id="KW-0547">Nucleotide-binding</keyword>
<evidence type="ECO:0000256" key="3">
    <source>
        <dbReference type="ARBA" id="ARBA00022697"/>
    </source>
</evidence>
<dbReference type="InterPro" id="IPR011009">
    <property type="entry name" value="Kinase-like_dom_sf"/>
</dbReference>
<dbReference type="InterPro" id="IPR005280">
    <property type="entry name" value="Homoserine_kinase_II"/>
</dbReference>
<protein>
    <recommendedName>
        <fullName evidence="8 9">Homoserine kinase</fullName>
        <shortName evidence="8">HK</shortName>
        <shortName evidence="8">HSK</shortName>
        <ecNumber evidence="8 9">2.7.1.39</ecNumber>
    </recommendedName>
</protein>
<keyword evidence="5 8" id="KW-0418">Kinase</keyword>
<dbReference type="Proteomes" id="UP000832011">
    <property type="component" value="Chromosome"/>
</dbReference>
<dbReference type="InterPro" id="IPR002575">
    <property type="entry name" value="Aminoglycoside_PTrfase"/>
</dbReference>
<keyword evidence="3 8" id="KW-0791">Threonine biosynthesis</keyword>
<accession>A0ABY4E3U6</accession>
<dbReference type="Pfam" id="PF01636">
    <property type="entry name" value="APH"/>
    <property type="match status" value="1"/>
</dbReference>
<comment type="similarity">
    <text evidence="7 8">Belongs to the pseudomonas-type ThrB family.</text>
</comment>
<proteinExistence type="inferred from homology"/>
<comment type="pathway">
    <text evidence="8">Amino-acid biosynthesis; L-threonine biosynthesis; L-threonine from L-aspartate: step 4/5.</text>
</comment>
<evidence type="ECO:0000256" key="9">
    <source>
        <dbReference type="NCBIfam" id="TIGR00938"/>
    </source>
</evidence>
<evidence type="ECO:0000256" key="6">
    <source>
        <dbReference type="ARBA" id="ARBA00022840"/>
    </source>
</evidence>
<dbReference type="RefSeq" id="WP_058356098.1">
    <property type="nucleotide sequence ID" value="NZ_CABKVG010000008.1"/>
</dbReference>
<dbReference type="Gene3D" id="3.30.200.20">
    <property type="entry name" value="Phosphorylase Kinase, domain 1"/>
    <property type="match status" value="1"/>
</dbReference>
<evidence type="ECO:0000259" key="10">
    <source>
        <dbReference type="Pfam" id="PF01636"/>
    </source>
</evidence>
<dbReference type="InterPro" id="IPR050249">
    <property type="entry name" value="Pseudomonas-type_ThrB"/>
</dbReference>
<evidence type="ECO:0000313" key="11">
    <source>
        <dbReference type="EMBL" id="UOO89998.1"/>
    </source>
</evidence>
<dbReference type="CDD" id="cd05153">
    <property type="entry name" value="HomoserineK_II"/>
    <property type="match status" value="1"/>
</dbReference>
<evidence type="ECO:0000256" key="8">
    <source>
        <dbReference type="HAMAP-Rule" id="MF_00301"/>
    </source>
</evidence>
<sequence length="310" mass="34896">MSVYTSVSEAQMRAFLQQYDLGEFISLKGIAQGVTNTNYFVTTTQGKFVLTLFEVLRQDELPFYLQLMLHLNEQGVACPKPVAQLTGRLDADIDGKPACLVTCLHGADVAHPTWQQCYAVGEMLAKMHVAGQNFDVHMDNPRGKKWWTTEIERLLPLMSYVDATLLKDTVAALNAHDDTTLPSGIIHADLFKDNVLIHGDHVAGFIDFYYACHGNFMYDLAIAINDWARTDANQIDAEFQDALLQGYGSVRSLSAAEQDYLPLAQQAACIRFWVSRLLDFHFPPEGELTFTKNPDVFRDLLLKLQQDQQQ</sequence>
<organism evidence="11 12">
    <name type="scientific">Vitreoscilla massiliensis</name>
    <dbReference type="NCBI Taxonomy" id="1689272"/>
    <lineage>
        <taxon>Bacteria</taxon>
        <taxon>Pseudomonadati</taxon>
        <taxon>Pseudomonadota</taxon>
        <taxon>Betaproteobacteria</taxon>
        <taxon>Neisseriales</taxon>
        <taxon>Neisseriaceae</taxon>
        <taxon>Vitreoscilla</taxon>
    </lineage>
</organism>
<dbReference type="PANTHER" id="PTHR21064:SF6">
    <property type="entry name" value="AMINOGLYCOSIDE PHOSPHOTRANSFERASE DOMAIN-CONTAINING PROTEIN"/>
    <property type="match status" value="1"/>
</dbReference>
<dbReference type="SUPFAM" id="SSF56112">
    <property type="entry name" value="Protein kinase-like (PK-like)"/>
    <property type="match status" value="1"/>
</dbReference>
<evidence type="ECO:0000256" key="1">
    <source>
        <dbReference type="ARBA" id="ARBA00022605"/>
    </source>
</evidence>